<feature type="region of interest" description="Disordered" evidence="1">
    <location>
        <begin position="61"/>
        <end position="80"/>
    </location>
</feature>
<proteinExistence type="predicted"/>
<keyword evidence="2" id="KW-0812">Transmembrane</keyword>
<dbReference type="AlphaFoldDB" id="A0A2H3C4U7"/>
<dbReference type="EMBL" id="KZ293416">
    <property type="protein sequence ID" value="PBK76920.1"/>
    <property type="molecule type" value="Genomic_DNA"/>
</dbReference>
<protein>
    <submittedName>
        <fullName evidence="3">Uncharacterized protein</fullName>
    </submittedName>
</protein>
<evidence type="ECO:0000313" key="3">
    <source>
        <dbReference type="EMBL" id="PBK76920.1"/>
    </source>
</evidence>
<keyword evidence="2" id="KW-1133">Transmembrane helix</keyword>
<reference evidence="4" key="1">
    <citation type="journal article" date="2017" name="Nat. Ecol. Evol.">
        <title>Genome expansion and lineage-specific genetic innovations in the forest pathogenic fungi Armillaria.</title>
        <authorList>
            <person name="Sipos G."/>
            <person name="Prasanna A.N."/>
            <person name="Walter M.C."/>
            <person name="O'Connor E."/>
            <person name="Balint B."/>
            <person name="Krizsan K."/>
            <person name="Kiss B."/>
            <person name="Hess J."/>
            <person name="Varga T."/>
            <person name="Slot J."/>
            <person name="Riley R."/>
            <person name="Boka B."/>
            <person name="Rigling D."/>
            <person name="Barry K."/>
            <person name="Lee J."/>
            <person name="Mihaltcheva S."/>
            <person name="LaButti K."/>
            <person name="Lipzen A."/>
            <person name="Waldron R."/>
            <person name="Moloney N.M."/>
            <person name="Sperisen C."/>
            <person name="Kredics L."/>
            <person name="Vagvoelgyi C."/>
            <person name="Patrignani A."/>
            <person name="Fitzpatrick D."/>
            <person name="Nagy I."/>
            <person name="Doyle S."/>
            <person name="Anderson J.B."/>
            <person name="Grigoriev I.V."/>
            <person name="Gueldener U."/>
            <person name="Muensterkoetter M."/>
            <person name="Nagy L.G."/>
        </authorList>
    </citation>
    <scope>NUCLEOTIDE SEQUENCE [LARGE SCALE GENOMIC DNA]</scope>
    <source>
        <strain evidence="4">28-4</strain>
    </source>
</reference>
<evidence type="ECO:0000313" key="4">
    <source>
        <dbReference type="Proteomes" id="UP000218334"/>
    </source>
</evidence>
<evidence type="ECO:0000256" key="1">
    <source>
        <dbReference type="SAM" id="MobiDB-lite"/>
    </source>
</evidence>
<feature type="transmembrane region" description="Helical" evidence="2">
    <location>
        <begin position="12"/>
        <end position="35"/>
    </location>
</feature>
<keyword evidence="4" id="KW-1185">Reference proteome</keyword>
<accession>A0A2H3C4U7</accession>
<name>A0A2H3C4U7_9AGAR</name>
<feature type="compositionally biased region" description="Basic and acidic residues" evidence="1">
    <location>
        <begin position="69"/>
        <end position="80"/>
    </location>
</feature>
<gene>
    <name evidence="3" type="ORF">ARMSODRAFT_250714</name>
</gene>
<evidence type="ECO:0000256" key="2">
    <source>
        <dbReference type="SAM" id="Phobius"/>
    </source>
</evidence>
<keyword evidence="2" id="KW-0472">Membrane</keyword>
<organism evidence="3 4">
    <name type="scientific">Armillaria solidipes</name>
    <dbReference type="NCBI Taxonomy" id="1076256"/>
    <lineage>
        <taxon>Eukaryota</taxon>
        <taxon>Fungi</taxon>
        <taxon>Dikarya</taxon>
        <taxon>Basidiomycota</taxon>
        <taxon>Agaricomycotina</taxon>
        <taxon>Agaricomycetes</taxon>
        <taxon>Agaricomycetidae</taxon>
        <taxon>Agaricales</taxon>
        <taxon>Marasmiineae</taxon>
        <taxon>Physalacriaceae</taxon>
        <taxon>Armillaria</taxon>
    </lineage>
</organism>
<dbReference type="Proteomes" id="UP000218334">
    <property type="component" value="Unassembled WGS sequence"/>
</dbReference>
<sequence length="260" mass="29963">MESITQKASIRVACFILALWGVYLSTTALLLTAIIPSSLRPRSHLVHSLKCHLRKRRLRDRRRRRYNKRSNDASSDHTLVEDATSKAHDEVLTLASVPRHVRAGSIQSGSSLHTTSTDDTFFTSTNTSSEHLSHRRVFTMKRACCRKDSRDYCPPRRSGPLPRSPYSRFKSLFKHDNRKSYIEGMNTHTHIEELVVLIRATVNAKPRSVLSFQIFDRYPDTPSSPFKDPESVRVEMTRSHSFPLPDPTKIRSKRRWKLLP</sequence>